<dbReference type="SUPFAM" id="SSF50494">
    <property type="entry name" value="Trypsin-like serine proteases"/>
    <property type="match status" value="1"/>
</dbReference>
<accession>A0A558BJC6</accession>
<dbReference type="Gene3D" id="2.40.10.10">
    <property type="entry name" value="Trypsin-like serine proteases"/>
    <property type="match status" value="1"/>
</dbReference>
<proteinExistence type="predicted"/>
<dbReference type="InterPro" id="IPR009003">
    <property type="entry name" value="Peptidase_S1_PA"/>
</dbReference>
<protein>
    <submittedName>
        <fullName evidence="2">Trypsin-like peptidase domain-containing protein</fullName>
    </submittedName>
</protein>
<dbReference type="EMBL" id="VJWX01000310">
    <property type="protein sequence ID" value="TVT36607.1"/>
    <property type="molecule type" value="Genomic_DNA"/>
</dbReference>
<comment type="caution">
    <text evidence="2">The sequence shown here is derived from an EMBL/GenBank/DDBJ whole genome shotgun (WGS) entry which is preliminary data.</text>
</comment>
<name>A0A558BJC6_9PSEU</name>
<evidence type="ECO:0000256" key="1">
    <source>
        <dbReference type="SAM" id="SignalP"/>
    </source>
</evidence>
<dbReference type="AlphaFoldDB" id="A0A558BJC6"/>
<dbReference type="Proteomes" id="UP000320011">
    <property type="component" value="Unassembled WGS sequence"/>
</dbReference>
<sequence length="278" mass="29625">MLRRSLIVLSVLLLALGTTPAVAAPLAGYTGIVRLSNCSGSLIRLPTSKDTDPALVLTNGHCEESGMPAPGEVIVDRPVRRPMTLLGQDGSVLGTLHSTKIAYATMTDTDVTLYQLDRTYRQIARTLGGHPLTLAAAPADVHTPISVVSGFFKRTWTCSIDRVVYSLHEAGWVWKIAIRYTPECDVIHGTSGSPIIDRTSGEVVGVNNTGNDDGEACSLNNPCEVDENGVVTVLRGRSYGEQTYLLTACAALGNEIDLNLPGCMLPKPPGFVLPLSAR</sequence>
<dbReference type="OrthoDB" id="3233951at2"/>
<keyword evidence="1" id="KW-0732">Signal</keyword>
<dbReference type="InterPro" id="IPR043504">
    <property type="entry name" value="Peptidase_S1_PA_chymotrypsin"/>
</dbReference>
<gene>
    <name evidence="2" type="ORF">FNH05_25400</name>
</gene>
<feature type="signal peptide" evidence="1">
    <location>
        <begin position="1"/>
        <end position="23"/>
    </location>
</feature>
<reference evidence="2 3" key="2">
    <citation type="submission" date="2019-08" db="EMBL/GenBank/DDBJ databases">
        <title>Amycolatopsis acidicola sp. nov., isolated from peat swamp forest soil.</title>
        <authorList>
            <person name="Srisuk N."/>
        </authorList>
    </citation>
    <scope>NUCLEOTIDE SEQUENCE [LARGE SCALE GENOMIC DNA]</scope>
    <source>
        <strain evidence="2 3">TBRC 6029</strain>
    </source>
</reference>
<keyword evidence="3" id="KW-1185">Reference proteome</keyword>
<dbReference type="RefSeq" id="WP_144591224.1">
    <property type="nucleotide sequence ID" value="NZ_VJWX01000310.1"/>
</dbReference>
<evidence type="ECO:0000313" key="2">
    <source>
        <dbReference type="EMBL" id="TVT36607.1"/>
    </source>
</evidence>
<dbReference type="Pfam" id="PF13365">
    <property type="entry name" value="Trypsin_2"/>
    <property type="match status" value="1"/>
</dbReference>
<organism evidence="2 3">
    <name type="scientific">Amycolatopsis rhizosphaerae</name>
    <dbReference type="NCBI Taxonomy" id="2053003"/>
    <lineage>
        <taxon>Bacteria</taxon>
        <taxon>Bacillati</taxon>
        <taxon>Actinomycetota</taxon>
        <taxon>Actinomycetes</taxon>
        <taxon>Pseudonocardiales</taxon>
        <taxon>Pseudonocardiaceae</taxon>
        <taxon>Amycolatopsis</taxon>
    </lineage>
</organism>
<feature type="chain" id="PRO_5021856732" evidence="1">
    <location>
        <begin position="24"/>
        <end position="278"/>
    </location>
</feature>
<reference evidence="2 3" key="1">
    <citation type="submission" date="2019-07" db="EMBL/GenBank/DDBJ databases">
        <authorList>
            <person name="Duangmal K."/>
            <person name="Teo W.F.A."/>
        </authorList>
    </citation>
    <scope>NUCLEOTIDE SEQUENCE [LARGE SCALE GENOMIC DNA]</scope>
    <source>
        <strain evidence="2 3">TBRC 6029</strain>
    </source>
</reference>
<evidence type="ECO:0000313" key="3">
    <source>
        <dbReference type="Proteomes" id="UP000320011"/>
    </source>
</evidence>